<proteinExistence type="predicted"/>
<evidence type="ECO:0000313" key="2">
    <source>
        <dbReference type="Proteomes" id="UP000292702"/>
    </source>
</evidence>
<dbReference type="AlphaFoldDB" id="A0A4R0RFN4"/>
<keyword evidence="2" id="KW-1185">Reference proteome</keyword>
<dbReference type="Proteomes" id="UP000292702">
    <property type="component" value="Unassembled WGS sequence"/>
</dbReference>
<organism evidence="1 2">
    <name type="scientific">Steccherinum ochraceum</name>
    <dbReference type="NCBI Taxonomy" id="92696"/>
    <lineage>
        <taxon>Eukaryota</taxon>
        <taxon>Fungi</taxon>
        <taxon>Dikarya</taxon>
        <taxon>Basidiomycota</taxon>
        <taxon>Agaricomycotina</taxon>
        <taxon>Agaricomycetes</taxon>
        <taxon>Polyporales</taxon>
        <taxon>Steccherinaceae</taxon>
        <taxon>Steccherinum</taxon>
    </lineage>
</organism>
<dbReference type="EMBL" id="RWJN01000109">
    <property type="protein sequence ID" value="TCD67140.1"/>
    <property type="molecule type" value="Genomic_DNA"/>
</dbReference>
<evidence type="ECO:0000313" key="1">
    <source>
        <dbReference type="EMBL" id="TCD67140.1"/>
    </source>
</evidence>
<accession>A0A4R0RFN4</accession>
<name>A0A4R0RFN4_9APHY</name>
<gene>
    <name evidence="1" type="ORF">EIP91_000480</name>
</gene>
<reference evidence="1 2" key="1">
    <citation type="submission" date="2018-11" db="EMBL/GenBank/DDBJ databases">
        <title>Genome assembly of Steccherinum ochraceum LE-BIN_3174, the white-rot fungus of the Steccherinaceae family (The Residual Polyporoid clade, Polyporales, Basidiomycota).</title>
        <authorList>
            <person name="Fedorova T.V."/>
            <person name="Glazunova O.A."/>
            <person name="Landesman E.O."/>
            <person name="Moiseenko K.V."/>
            <person name="Psurtseva N.V."/>
            <person name="Savinova O.S."/>
            <person name="Shakhova N.V."/>
            <person name="Tyazhelova T.V."/>
            <person name="Vasina D.V."/>
        </authorList>
    </citation>
    <scope>NUCLEOTIDE SEQUENCE [LARGE SCALE GENOMIC DNA]</scope>
    <source>
        <strain evidence="1 2">LE-BIN_3174</strain>
    </source>
</reference>
<sequence>MDVLTEARFTNVRTLTIEDEFLGQEPKILAILYPNVRELRLLGRETTYDWEDVERIRQDNISNPGLDGIDGPHAWTSLDILHSAIEKVYAMALSCRVELWEGASCTVVSQIRAFHVVLRDIRPVYLCMSIAVDRFEPSQFTDILISDTVTHLSVTFVLSKCCGKSAFSLEDFLDAVQSYISKLPLKVLAINYDFDVTDDAPAAVYFGASCLAKTRFRFTNGDVLRHEGHIQRVLCSLDTASHATCFAEECPTLEQVIIRFRMRQQTDSYWKITRDAEHMEVLQQSQHQAVLALPDTAFSRHIGLRF</sequence>
<comment type="caution">
    <text evidence="1">The sequence shown here is derived from an EMBL/GenBank/DDBJ whole genome shotgun (WGS) entry which is preliminary data.</text>
</comment>
<protein>
    <submittedName>
        <fullName evidence="1">Uncharacterized protein</fullName>
    </submittedName>
</protein>